<dbReference type="InterPro" id="IPR001765">
    <property type="entry name" value="Carbonic_anhydrase"/>
</dbReference>
<dbReference type="PANTHER" id="PTHR11002:SF76">
    <property type="entry name" value="CARBONIC ANHYDRASE"/>
    <property type="match status" value="1"/>
</dbReference>
<dbReference type="GO" id="GO:0004089">
    <property type="term" value="F:carbonate dehydratase activity"/>
    <property type="evidence" value="ECO:0007669"/>
    <property type="project" value="UniProtKB-EC"/>
</dbReference>
<dbReference type="InterPro" id="IPR036874">
    <property type="entry name" value="Carbonic_anhydrase_sf"/>
</dbReference>
<dbReference type="eggNOG" id="COG0288">
    <property type="taxonomic scope" value="Bacteria"/>
</dbReference>
<dbReference type="EC" id="4.2.1.1" evidence="2"/>
<comment type="similarity">
    <text evidence="1">Belongs to the beta-class carbonic anhydrase family.</text>
</comment>
<dbReference type="AlphaFoldDB" id="A3ZX09"/>
<evidence type="ECO:0000256" key="2">
    <source>
        <dbReference type="ARBA" id="ARBA00012925"/>
    </source>
</evidence>
<dbReference type="HOGENOM" id="CLU_053879_4_2_0"/>
<dbReference type="SUPFAM" id="SSF53056">
    <property type="entry name" value="beta-carbonic anhydrase, cab"/>
    <property type="match status" value="1"/>
</dbReference>
<comment type="catalytic activity">
    <reaction evidence="6">
        <text>hydrogencarbonate + H(+) = CO2 + H2O</text>
        <dbReference type="Rhea" id="RHEA:10748"/>
        <dbReference type="ChEBI" id="CHEBI:15377"/>
        <dbReference type="ChEBI" id="CHEBI:15378"/>
        <dbReference type="ChEBI" id="CHEBI:16526"/>
        <dbReference type="ChEBI" id="CHEBI:17544"/>
        <dbReference type="EC" id="4.2.1.1"/>
    </reaction>
</comment>
<name>A3ZX09_9BACT</name>
<evidence type="ECO:0000256" key="5">
    <source>
        <dbReference type="ARBA" id="ARBA00023239"/>
    </source>
</evidence>
<comment type="cofactor">
    <cofactor evidence="7">
        <name>Zn(2+)</name>
        <dbReference type="ChEBI" id="CHEBI:29105"/>
    </cofactor>
    <text evidence="7">Binds 1 zinc ion per subunit.</text>
</comment>
<protein>
    <recommendedName>
        <fullName evidence="2">carbonic anhydrase</fullName>
        <ecNumber evidence="2">4.2.1.1</ecNumber>
    </recommendedName>
</protein>
<organism evidence="8 9">
    <name type="scientific">Blastopirellula marina DSM 3645</name>
    <dbReference type="NCBI Taxonomy" id="314230"/>
    <lineage>
        <taxon>Bacteria</taxon>
        <taxon>Pseudomonadati</taxon>
        <taxon>Planctomycetota</taxon>
        <taxon>Planctomycetia</taxon>
        <taxon>Pirellulales</taxon>
        <taxon>Pirellulaceae</taxon>
        <taxon>Blastopirellula</taxon>
    </lineage>
</organism>
<keyword evidence="3 7" id="KW-0479">Metal-binding</keyword>
<accession>A3ZX09</accession>
<dbReference type="PANTHER" id="PTHR11002">
    <property type="entry name" value="CARBONIC ANHYDRASE"/>
    <property type="match status" value="1"/>
</dbReference>
<keyword evidence="4 7" id="KW-0862">Zinc</keyword>
<dbReference type="SMART" id="SM00947">
    <property type="entry name" value="Pro_CA"/>
    <property type="match status" value="1"/>
</dbReference>
<dbReference type="Proteomes" id="UP000004358">
    <property type="component" value="Unassembled WGS sequence"/>
</dbReference>
<dbReference type="Gene3D" id="3.40.1050.10">
    <property type="entry name" value="Carbonic anhydrase"/>
    <property type="match status" value="1"/>
</dbReference>
<evidence type="ECO:0000256" key="4">
    <source>
        <dbReference type="ARBA" id="ARBA00022833"/>
    </source>
</evidence>
<feature type="binding site" evidence="7">
    <location>
        <position position="164"/>
    </location>
    <ligand>
        <name>Zn(2+)</name>
        <dbReference type="ChEBI" id="CHEBI:29105"/>
    </ligand>
</feature>
<evidence type="ECO:0000256" key="7">
    <source>
        <dbReference type="PIRSR" id="PIRSR601765-1"/>
    </source>
</evidence>
<dbReference type="GO" id="GO:0008270">
    <property type="term" value="F:zinc ion binding"/>
    <property type="evidence" value="ECO:0007669"/>
    <property type="project" value="InterPro"/>
</dbReference>
<evidence type="ECO:0000256" key="6">
    <source>
        <dbReference type="ARBA" id="ARBA00048348"/>
    </source>
</evidence>
<feature type="binding site" evidence="7">
    <location>
        <position position="167"/>
    </location>
    <ligand>
        <name>Zn(2+)</name>
        <dbReference type="ChEBI" id="CHEBI:29105"/>
    </ligand>
</feature>
<dbReference type="Pfam" id="PF00484">
    <property type="entry name" value="Pro_CA"/>
    <property type="match status" value="1"/>
</dbReference>
<sequence>MHRRAGSFLRVEIDFATTHKDCAAVFSSFAYNLNSQYSLGTTMQRPSDAVAAQQALEQGNLAFRHWIANAYTGNESTDEVDFAQRRAALETLFPPGKVPKQTPFAAVFGCSDARVPVRQLFGQSANDIFEVRTAGQTMGDECLGSVEYALSHMPTIKTVVVLGHGSCGAVTASVDSYLSNWGLNLGLASVGLRSILQRINPAVVLAAHSIQASTIGVDFRRETDRKRLIDVATTLNAAASAHQLKLLADSVDRTDVSVLYGVYDIATHAVVRPPLRAVDGDAWEDGLAQAPEEDDLLESLAAISVTAADRQPLG</sequence>
<dbReference type="EMBL" id="AANZ01000017">
    <property type="protein sequence ID" value="EAQ78886.1"/>
    <property type="molecule type" value="Genomic_DNA"/>
</dbReference>
<evidence type="ECO:0000313" key="9">
    <source>
        <dbReference type="Proteomes" id="UP000004358"/>
    </source>
</evidence>
<gene>
    <name evidence="8" type="ORF">DSM3645_27438</name>
</gene>
<reference evidence="8 9" key="1">
    <citation type="submission" date="2006-02" db="EMBL/GenBank/DDBJ databases">
        <authorList>
            <person name="Amann R."/>
            <person name="Ferriera S."/>
            <person name="Johnson J."/>
            <person name="Kravitz S."/>
            <person name="Halpern A."/>
            <person name="Remington K."/>
            <person name="Beeson K."/>
            <person name="Tran B."/>
            <person name="Rogers Y.-H."/>
            <person name="Friedman R."/>
            <person name="Venter J.C."/>
        </authorList>
    </citation>
    <scope>NUCLEOTIDE SEQUENCE [LARGE SCALE GENOMIC DNA]</scope>
    <source>
        <strain evidence="8 9">DSM 3645</strain>
    </source>
</reference>
<dbReference type="STRING" id="314230.DSM3645_27438"/>
<evidence type="ECO:0000256" key="1">
    <source>
        <dbReference type="ARBA" id="ARBA00006217"/>
    </source>
</evidence>
<proteinExistence type="inferred from homology"/>
<evidence type="ECO:0000256" key="3">
    <source>
        <dbReference type="ARBA" id="ARBA00022723"/>
    </source>
</evidence>
<comment type="caution">
    <text evidence="8">The sequence shown here is derived from an EMBL/GenBank/DDBJ whole genome shotgun (WGS) entry which is preliminary data.</text>
</comment>
<evidence type="ECO:0000313" key="8">
    <source>
        <dbReference type="EMBL" id="EAQ78886.1"/>
    </source>
</evidence>
<feature type="binding site" evidence="7">
    <location>
        <position position="110"/>
    </location>
    <ligand>
        <name>Zn(2+)</name>
        <dbReference type="ChEBI" id="CHEBI:29105"/>
    </ligand>
</feature>
<dbReference type="OrthoDB" id="9769739at2"/>
<feature type="binding site" evidence="7">
    <location>
        <position position="112"/>
    </location>
    <ligand>
        <name>Zn(2+)</name>
        <dbReference type="ChEBI" id="CHEBI:29105"/>
    </ligand>
</feature>
<keyword evidence="5" id="KW-0456">Lyase</keyword>